<evidence type="ECO:0000256" key="1">
    <source>
        <dbReference type="SAM" id="MobiDB-lite"/>
    </source>
</evidence>
<proteinExistence type="predicted"/>
<accession>A0AAD9VYK6</accession>
<gene>
    <name evidence="2" type="ORF">N8I77_011561</name>
</gene>
<comment type="caution">
    <text evidence="2">The sequence shown here is derived from an EMBL/GenBank/DDBJ whole genome shotgun (WGS) entry which is preliminary data.</text>
</comment>
<name>A0AAD9VYK6_PHOAM</name>
<sequence length="131" mass="14401">MPQLHRNGHDAQKVSYGRWASISGATNESRGPKLPVSGIPSGIRDRGSSPSIAAASGLFRGTKTWHSRKKGPRSQTTVHLLAGDPCPTHGVSRGTFWKNANRSTFSDFSANLWRFATWDFQPWFTVLTFSA</sequence>
<evidence type="ECO:0000313" key="2">
    <source>
        <dbReference type="EMBL" id="KAK2599838.1"/>
    </source>
</evidence>
<protein>
    <submittedName>
        <fullName evidence="2">Uncharacterized protein</fullName>
    </submittedName>
</protein>
<evidence type="ECO:0000313" key="3">
    <source>
        <dbReference type="Proteomes" id="UP001265746"/>
    </source>
</evidence>
<feature type="region of interest" description="Disordered" evidence="1">
    <location>
        <begin position="26"/>
        <end position="49"/>
    </location>
</feature>
<organism evidence="2 3">
    <name type="scientific">Phomopsis amygdali</name>
    <name type="common">Fusicoccum amygdali</name>
    <dbReference type="NCBI Taxonomy" id="1214568"/>
    <lineage>
        <taxon>Eukaryota</taxon>
        <taxon>Fungi</taxon>
        <taxon>Dikarya</taxon>
        <taxon>Ascomycota</taxon>
        <taxon>Pezizomycotina</taxon>
        <taxon>Sordariomycetes</taxon>
        <taxon>Sordariomycetidae</taxon>
        <taxon>Diaporthales</taxon>
        <taxon>Diaporthaceae</taxon>
        <taxon>Diaporthe</taxon>
    </lineage>
</organism>
<dbReference type="Proteomes" id="UP001265746">
    <property type="component" value="Unassembled WGS sequence"/>
</dbReference>
<keyword evidence="3" id="KW-1185">Reference proteome</keyword>
<dbReference type="AlphaFoldDB" id="A0AAD9VYK6"/>
<dbReference type="EMBL" id="JAUJFL010000007">
    <property type="protein sequence ID" value="KAK2599838.1"/>
    <property type="molecule type" value="Genomic_DNA"/>
</dbReference>
<reference evidence="2" key="1">
    <citation type="submission" date="2023-06" db="EMBL/GenBank/DDBJ databases">
        <authorList>
            <person name="Noh H."/>
        </authorList>
    </citation>
    <scope>NUCLEOTIDE SEQUENCE</scope>
    <source>
        <strain evidence="2">DUCC20226</strain>
    </source>
</reference>